<proteinExistence type="predicted"/>
<dbReference type="PANTHER" id="PTHR33641">
    <property type="entry name" value="OS06G0133500 PROTEIN"/>
    <property type="match status" value="1"/>
</dbReference>
<feature type="region of interest" description="Disordered" evidence="1">
    <location>
        <begin position="24"/>
        <end position="68"/>
    </location>
</feature>
<dbReference type="AlphaFoldDB" id="A0ABD1AIJ5"/>
<evidence type="ECO:0000313" key="2">
    <source>
        <dbReference type="EMBL" id="KAL1206563.1"/>
    </source>
</evidence>
<dbReference type="PANTHER" id="PTHR33641:SF16">
    <property type="entry name" value="AVR9_CF-9 RAPIDLY ELICITED PROTEIN"/>
    <property type="match status" value="1"/>
</dbReference>
<organism evidence="2 3">
    <name type="scientific">Cardamine amara subsp. amara</name>
    <dbReference type="NCBI Taxonomy" id="228776"/>
    <lineage>
        <taxon>Eukaryota</taxon>
        <taxon>Viridiplantae</taxon>
        <taxon>Streptophyta</taxon>
        <taxon>Embryophyta</taxon>
        <taxon>Tracheophyta</taxon>
        <taxon>Spermatophyta</taxon>
        <taxon>Magnoliopsida</taxon>
        <taxon>eudicotyledons</taxon>
        <taxon>Gunneridae</taxon>
        <taxon>Pentapetalae</taxon>
        <taxon>rosids</taxon>
        <taxon>malvids</taxon>
        <taxon>Brassicales</taxon>
        <taxon>Brassicaceae</taxon>
        <taxon>Cardamineae</taxon>
        <taxon>Cardamine</taxon>
    </lineage>
</organism>
<evidence type="ECO:0000256" key="1">
    <source>
        <dbReference type="SAM" id="MobiDB-lite"/>
    </source>
</evidence>
<dbReference type="Proteomes" id="UP001558713">
    <property type="component" value="Unassembled WGS sequence"/>
</dbReference>
<sequence>MMSIFSPFDVLYAESNGFKMIFSSSQKQSSGGNQSPATEQKQNSGKTPISSDDGKNNNNNKKKKIQPMRIAPELDGVHCFETILPF</sequence>
<evidence type="ECO:0008006" key="4">
    <source>
        <dbReference type="Google" id="ProtNLM"/>
    </source>
</evidence>
<reference evidence="2 3" key="1">
    <citation type="submission" date="2024-04" db="EMBL/GenBank/DDBJ databases">
        <title>Genome assembly C_amara_ONT_v2.</title>
        <authorList>
            <person name="Yant L."/>
            <person name="Moore C."/>
            <person name="Slenker M."/>
        </authorList>
    </citation>
    <scope>NUCLEOTIDE SEQUENCE [LARGE SCALE GENOMIC DNA]</scope>
    <source>
        <tissue evidence="2">Leaf</tissue>
    </source>
</reference>
<dbReference type="EMBL" id="JBANAX010000497">
    <property type="protein sequence ID" value="KAL1206563.1"/>
    <property type="molecule type" value="Genomic_DNA"/>
</dbReference>
<comment type="caution">
    <text evidence="2">The sequence shown here is derived from an EMBL/GenBank/DDBJ whole genome shotgun (WGS) entry which is preliminary data.</text>
</comment>
<accession>A0ABD1AIJ5</accession>
<name>A0ABD1AIJ5_CARAN</name>
<evidence type="ECO:0000313" key="3">
    <source>
        <dbReference type="Proteomes" id="UP001558713"/>
    </source>
</evidence>
<gene>
    <name evidence="2" type="ORF">V5N11_027131</name>
</gene>
<protein>
    <recommendedName>
        <fullName evidence="4">Avr9/Cf-9 rapidly elicited protein</fullName>
    </recommendedName>
</protein>
<keyword evidence="3" id="KW-1185">Reference proteome</keyword>
<feature type="compositionally biased region" description="Low complexity" evidence="1">
    <location>
        <begin position="24"/>
        <end position="35"/>
    </location>
</feature>
<feature type="compositionally biased region" description="Polar residues" evidence="1">
    <location>
        <begin position="36"/>
        <end position="50"/>
    </location>
</feature>